<gene>
    <name evidence="1" type="ORF">NMYAN_10127</name>
    <name evidence="2" type="ORF">SAMN05421880_10350</name>
</gene>
<dbReference type="EMBL" id="FOUF01000003">
    <property type="protein sequence ID" value="SFL96474.1"/>
    <property type="molecule type" value="Genomic_DNA"/>
</dbReference>
<evidence type="ECO:0000313" key="2">
    <source>
        <dbReference type="EMBL" id="SFL96474.1"/>
    </source>
</evidence>
<dbReference type="InterPro" id="IPR029063">
    <property type="entry name" value="SAM-dependent_MTases_sf"/>
</dbReference>
<reference evidence="1" key="2">
    <citation type="submission" date="2021-02" db="EMBL/GenBank/DDBJ databases">
        <authorList>
            <person name="Han P."/>
        </authorList>
    </citation>
    <scope>NUCLEOTIDE SEQUENCE</scope>
    <source>
        <strain evidence="1">Nitrosomonas nitrosa 18-3D</strain>
    </source>
</reference>
<dbReference type="Gene3D" id="3.40.50.150">
    <property type="entry name" value="Vaccinia Virus protein VP39"/>
    <property type="match status" value="1"/>
</dbReference>
<dbReference type="SUPFAM" id="SSF53335">
    <property type="entry name" value="S-adenosyl-L-methionine-dependent methyltransferases"/>
    <property type="match status" value="1"/>
</dbReference>
<dbReference type="EMBL" id="CAJNAP010000001">
    <property type="protein sequence ID" value="CAE6483968.1"/>
    <property type="molecule type" value="Genomic_DNA"/>
</dbReference>
<organism evidence="2 3">
    <name type="scientific">Nitrosomonas nitrosa</name>
    <dbReference type="NCBI Taxonomy" id="52442"/>
    <lineage>
        <taxon>Bacteria</taxon>
        <taxon>Pseudomonadati</taxon>
        <taxon>Pseudomonadota</taxon>
        <taxon>Betaproteobacteria</taxon>
        <taxon>Nitrosomonadales</taxon>
        <taxon>Nitrosomonadaceae</taxon>
        <taxon>Nitrosomonas</taxon>
    </lineage>
</organism>
<accession>A0A1I4LZV5</accession>
<reference evidence="2 3" key="1">
    <citation type="submission" date="2016-10" db="EMBL/GenBank/DDBJ databases">
        <authorList>
            <person name="de Groot N.N."/>
        </authorList>
    </citation>
    <scope>NUCLEOTIDE SEQUENCE [LARGE SCALE GENOMIC DNA]</scope>
    <source>
        <strain evidence="2 3">Nm146</strain>
    </source>
</reference>
<proteinExistence type="predicted"/>
<keyword evidence="3" id="KW-1185">Reference proteome</keyword>
<protein>
    <submittedName>
        <fullName evidence="2">Methionine biosynthesis protein MetW</fullName>
    </submittedName>
</protein>
<dbReference type="CDD" id="cd02440">
    <property type="entry name" value="AdoMet_MTases"/>
    <property type="match status" value="1"/>
</dbReference>
<evidence type="ECO:0000313" key="3">
    <source>
        <dbReference type="Proteomes" id="UP000199561"/>
    </source>
</evidence>
<dbReference type="STRING" id="52442.SAMN05421880_10350"/>
<dbReference type="RefSeq" id="WP_090666235.1">
    <property type="nucleotide sequence ID" value="NZ_CAJNAP010000001.1"/>
</dbReference>
<dbReference type="InterPro" id="IPR010743">
    <property type="entry name" value="Methionine_synth_MetW"/>
</dbReference>
<dbReference type="Proteomes" id="UP000601736">
    <property type="component" value="Unassembled WGS sequence"/>
</dbReference>
<dbReference type="Proteomes" id="UP000199561">
    <property type="component" value="Unassembled WGS sequence"/>
</dbReference>
<sequence>MAKQPSSLTLLRPDFAIIASWIQPGSKVLDLGCGDGTLLGYLQDTLGVHGYGVEIDDANILACLNNGVNVIQSDLESGLSGFESNSFDYVILSQTLQAMRHTEDIIKEILRVGKEGIVTFPNFGHWKNRLQVLFGHMPVSQTLPYEWFDTPNIHLCTLNDFEQLCHRHGIHIIERRVMNGSQHITIAPNLFGMLAFYRFTCGK</sequence>
<name>A0A1I4LZV5_9PROT</name>
<dbReference type="NCBIfam" id="TIGR02081">
    <property type="entry name" value="metW"/>
    <property type="match status" value="1"/>
</dbReference>
<dbReference type="Pfam" id="PF07021">
    <property type="entry name" value="MetW"/>
    <property type="match status" value="1"/>
</dbReference>
<evidence type="ECO:0000313" key="1">
    <source>
        <dbReference type="EMBL" id="CAE6483968.1"/>
    </source>
</evidence>
<dbReference type="AlphaFoldDB" id="A0A1I4LZV5"/>